<gene>
    <name evidence="4" type="primary">gvpF</name>
    <name evidence="4" type="ordered locus">Hqrw_1910</name>
</gene>
<proteinExistence type="inferred from homology"/>
<keyword evidence="1" id="KW-0304">Gas vesicle</keyword>
<protein>
    <submittedName>
        <fullName evidence="4">Gas-vesicle-associated protein GvpF</fullName>
    </submittedName>
</protein>
<comment type="similarity">
    <text evidence="3">Belongs to the gas vesicle GvpF/GvpL family.</text>
</comment>
<reference evidence="4 5" key="1">
    <citation type="journal article" date="2011" name="PLoS ONE">
        <title>Haloquadratum walsbyi: limited diversity in a global pond.</title>
        <authorList>
            <person name="Dyall-Smith M."/>
            <person name="Pfeiffer F."/>
            <person name="Klee K."/>
            <person name="Palm P."/>
            <person name="Gross K."/>
            <person name="Schuster S.C."/>
            <person name="Rampp M."/>
            <person name="Oesterhelt D."/>
        </authorList>
    </citation>
    <scope>NUCLEOTIDE SEQUENCE [LARGE SCALE GENOMIC DNA]</scope>
    <source>
        <strain evidence="5">DSM 16854 / JCM 12705 / C23</strain>
    </source>
</reference>
<dbReference type="PANTHER" id="PTHR36852:SF1">
    <property type="entry name" value="PROTEIN GVPL 2"/>
    <property type="match status" value="1"/>
</dbReference>
<evidence type="ECO:0000313" key="4">
    <source>
        <dbReference type="EMBL" id="CCC39826.1"/>
    </source>
</evidence>
<dbReference type="HOGENOM" id="CLU_065736_3_0_2"/>
<comment type="subcellular location">
    <subcellularLocation>
        <location evidence="2">Gas vesicle</location>
    </subcellularLocation>
</comment>
<organism evidence="4 5">
    <name type="scientific">Haloquadratum walsbyi (strain DSM 16854 / JCM 12705 / C23)</name>
    <dbReference type="NCBI Taxonomy" id="768065"/>
    <lineage>
        <taxon>Archaea</taxon>
        <taxon>Methanobacteriati</taxon>
        <taxon>Methanobacteriota</taxon>
        <taxon>Stenosarchaea group</taxon>
        <taxon>Halobacteria</taxon>
        <taxon>Halobacteriales</taxon>
        <taxon>Haloferacaceae</taxon>
        <taxon>Haloquadratum</taxon>
    </lineage>
</organism>
<sequence>MSDNLYTYGVVEQEDIELVADGVGGADKIYTVEYRSLSAVVSDIDTTDPERTDEAVTKHNNVLQQVLEYDDGRTIVPMSFGMAFKNGRTLKGILRGARRALRSALNDIEGTIELGVKVVSTGDESIDQSSLRTDLNERLSSVSINETDDDLFSDRLILNRSYLVERTKQSAFDDTIDEINSDYGDDVTIQYTGPWAPYNFVDIHIGADQQAGRGGR</sequence>
<dbReference type="GO" id="GO:0031412">
    <property type="term" value="P:gas vesicle organization"/>
    <property type="evidence" value="ECO:0007669"/>
    <property type="project" value="InterPro"/>
</dbReference>
<dbReference type="EMBL" id="FR746099">
    <property type="protein sequence ID" value="CCC39826.1"/>
    <property type="molecule type" value="Genomic_DNA"/>
</dbReference>
<accession>G0LIA6</accession>
<dbReference type="GO" id="GO:0031411">
    <property type="term" value="C:gas vesicle"/>
    <property type="evidence" value="ECO:0007669"/>
    <property type="project" value="UniProtKB-SubCell"/>
</dbReference>
<dbReference type="RefSeq" id="WP_011571052.1">
    <property type="nucleotide sequence ID" value="NC_017459.1"/>
</dbReference>
<evidence type="ECO:0000256" key="1">
    <source>
        <dbReference type="ARBA" id="ARBA00022987"/>
    </source>
</evidence>
<evidence type="ECO:0000313" key="5">
    <source>
        <dbReference type="Proteomes" id="UP000007954"/>
    </source>
</evidence>
<dbReference type="Pfam" id="PF06386">
    <property type="entry name" value="GvpL_GvpF"/>
    <property type="match status" value="2"/>
</dbReference>
<dbReference type="GeneID" id="12446610"/>
<name>G0LIA6_HALWC</name>
<dbReference type="OrthoDB" id="130966at2157"/>
<dbReference type="KEGG" id="hwc:Hqrw_1910"/>
<dbReference type="AlphaFoldDB" id="G0LIA6"/>
<evidence type="ECO:0000256" key="3">
    <source>
        <dbReference type="ARBA" id="ARBA00035643"/>
    </source>
</evidence>
<dbReference type="Proteomes" id="UP000007954">
    <property type="component" value="Chromosome"/>
</dbReference>
<dbReference type="InterPro" id="IPR009430">
    <property type="entry name" value="GvpL/GvpF"/>
</dbReference>
<evidence type="ECO:0000256" key="2">
    <source>
        <dbReference type="ARBA" id="ARBA00035108"/>
    </source>
</evidence>
<dbReference type="PANTHER" id="PTHR36852">
    <property type="entry name" value="PROTEIN GVPL 2"/>
    <property type="match status" value="1"/>
</dbReference>